<dbReference type="Proteomes" id="UP001056035">
    <property type="component" value="Chromosome"/>
</dbReference>
<dbReference type="EMBL" id="CP098502">
    <property type="protein sequence ID" value="UTI63364.1"/>
    <property type="molecule type" value="Genomic_DNA"/>
</dbReference>
<evidence type="ECO:0000313" key="2">
    <source>
        <dbReference type="EMBL" id="UTI63364.1"/>
    </source>
</evidence>
<name>A0ABY5DP20_9ACTN</name>
<accession>A0ABY5DP20</accession>
<organism evidence="2 3">
    <name type="scientific">Paraconexibacter antarcticus</name>
    <dbReference type="NCBI Taxonomy" id="2949664"/>
    <lineage>
        <taxon>Bacteria</taxon>
        <taxon>Bacillati</taxon>
        <taxon>Actinomycetota</taxon>
        <taxon>Thermoleophilia</taxon>
        <taxon>Solirubrobacterales</taxon>
        <taxon>Paraconexibacteraceae</taxon>
        <taxon>Paraconexibacter</taxon>
    </lineage>
</organism>
<dbReference type="NCBIfam" id="TIGR01764">
    <property type="entry name" value="excise"/>
    <property type="match status" value="1"/>
</dbReference>
<dbReference type="SUPFAM" id="SSF46955">
    <property type="entry name" value="Putative DNA-binding domain"/>
    <property type="match status" value="1"/>
</dbReference>
<feature type="domain" description="Helix-turn-helix" evidence="1">
    <location>
        <begin position="19"/>
        <end position="71"/>
    </location>
</feature>
<evidence type="ECO:0000259" key="1">
    <source>
        <dbReference type="Pfam" id="PF12728"/>
    </source>
</evidence>
<proteinExistence type="predicted"/>
<keyword evidence="3" id="KW-1185">Reference proteome</keyword>
<gene>
    <name evidence="2" type="ORF">NBH00_18665</name>
</gene>
<dbReference type="RefSeq" id="WP_254570089.1">
    <property type="nucleotide sequence ID" value="NZ_CP098502.1"/>
</dbReference>
<evidence type="ECO:0000313" key="3">
    <source>
        <dbReference type="Proteomes" id="UP001056035"/>
    </source>
</evidence>
<sequence>MDEQLELFPMVDVNLSEPLLTAEEVAGLLSVPRSSVYEYARRQHRPLPSIGIGRHRRFYRSDLEAWLTQQRDHAQQ</sequence>
<dbReference type="InterPro" id="IPR009061">
    <property type="entry name" value="DNA-bd_dom_put_sf"/>
</dbReference>
<reference evidence="2 3" key="1">
    <citation type="submission" date="2022-06" db="EMBL/GenBank/DDBJ databases">
        <title>Paraconexibacter antarcticus.</title>
        <authorList>
            <person name="Kim C.S."/>
        </authorList>
    </citation>
    <scope>NUCLEOTIDE SEQUENCE [LARGE SCALE GENOMIC DNA]</scope>
    <source>
        <strain evidence="2 3">02-257</strain>
    </source>
</reference>
<dbReference type="InterPro" id="IPR041657">
    <property type="entry name" value="HTH_17"/>
</dbReference>
<protein>
    <submittedName>
        <fullName evidence="2">Helix-turn-helix domain-containing protein</fullName>
    </submittedName>
</protein>
<dbReference type="Pfam" id="PF12728">
    <property type="entry name" value="HTH_17"/>
    <property type="match status" value="1"/>
</dbReference>
<dbReference type="InterPro" id="IPR010093">
    <property type="entry name" value="SinI_DNA-bd"/>
</dbReference>